<feature type="transmembrane region" description="Helical" evidence="6">
    <location>
        <begin position="227"/>
        <end position="249"/>
    </location>
</feature>
<dbReference type="Proteomes" id="UP000422736">
    <property type="component" value="Chromosome 1"/>
</dbReference>
<dbReference type="PANTHER" id="PTHR23501">
    <property type="entry name" value="MAJOR FACILITATOR SUPERFAMILY"/>
    <property type="match status" value="1"/>
</dbReference>
<organism evidence="7 8">
    <name type="scientific">Kluyveromyces marxianus</name>
    <name type="common">Yeast</name>
    <name type="synonym">Candida kefyr</name>
    <dbReference type="NCBI Taxonomy" id="4911"/>
    <lineage>
        <taxon>Eukaryota</taxon>
        <taxon>Fungi</taxon>
        <taxon>Dikarya</taxon>
        <taxon>Ascomycota</taxon>
        <taxon>Saccharomycotina</taxon>
        <taxon>Saccharomycetes</taxon>
        <taxon>Saccharomycetales</taxon>
        <taxon>Saccharomycetaceae</taxon>
        <taxon>Kluyveromyces</taxon>
    </lineage>
</organism>
<feature type="transmembrane region" description="Helical" evidence="6">
    <location>
        <begin position="568"/>
        <end position="589"/>
    </location>
</feature>
<proteinExistence type="inferred from homology"/>
<comment type="similarity">
    <text evidence="2">Belongs to the major facilitator superfamily.</text>
</comment>
<gene>
    <name evidence="7" type="primary">str3</name>
    <name evidence="7" type="ORF">FIM1_18</name>
</gene>
<keyword evidence="3 6" id="KW-0812">Transmembrane</keyword>
<dbReference type="EMBL" id="CP015054">
    <property type="protein sequence ID" value="QGN13381.1"/>
    <property type="molecule type" value="Genomic_DNA"/>
</dbReference>
<feature type="transmembrane region" description="Helical" evidence="6">
    <location>
        <begin position="107"/>
        <end position="126"/>
    </location>
</feature>
<evidence type="ECO:0000256" key="5">
    <source>
        <dbReference type="ARBA" id="ARBA00023136"/>
    </source>
</evidence>
<evidence type="ECO:0000313" key="7">
    <source>
        <dbReference type="EMBL" id="QGN13381.1"/>
    </source>
</evidence>
<evidence type="ECO:0000256" key="1">
    <source>
        <dbReference type="ARBA" id="ARBA00004141"/>
    </source>
</evidence>
<reference evidence="7 8" key="1">
    <citation type="submission" date="2016-03" db="EMBL/GenBank/DDBJ databases">
        <title>How can Kluyveromyces marxianus grow so fast - potential evolutionary course in Saccharomyces Complex revealed by comparative genomics.</title>
        <authorList>
            <person name="Mo W."/>
            <person name="Lu W."/>
            <person name="Yang X."/>
            <person name="Qi J."/>
            <person name="Lv H."/>
        </authorList>
    </citation>
    <scope>NUCLEOTIDE SEQUENCE [LARGE SCALE GENOMIC DNA]</scope>
    <source>
        <strain evidence="7 8">FIM1</strain>
    </source>
</reference>
<feature type="transmembrane region" description="Helical" evidence="6">
    <location>
        <begin position="330"/>
        <end position="353"/>
    </location>
</feature>
<comment type="subcellular location">
    <subcellularLocation>
        <location evidence="1">Membrane</location>
        <topology evidence="1">Multi-pass membrane protein</topology>
    </subcellularLocation>
</comment>
<keyword evidence="4 6" id="KW-1133">Transmembrane helix</keyword>
<keyword evidence="8" id="KW-1185">Reference proteome</keyword>
<dbReference type="Pfam" id="PF07690">
    <property type="entry name" value="MFS_1"/>
    <property type="match status" value="1"/>
</dbReference>
<dbReference type="Gene3D" id="1.20.1250.20">
    <property type="entry name" value="MFS general substrate transporter like domains"/>
    <property type="match status" value="2"/>
</dbReference>
<feature type="transmembrane region" description="Helical" evidence="6">
    <location>
        <begin position="70"/>
        <end position="87"/>
    </location>
</feature>
<keyword evidence="5 6" id="KW-0472">Membrane</keyword>
<evidence type="ECO:0000256" key="4">
    <source>
        <dbReference type="ARBA" id="ARBA00022989"/>
    </source>
</evidence>
<protein>
    <submittedName>
        <fullName evidence="7">Major facilitator superfamily</fullName>
    </submittedName>
</protein>
<feature type="transmembrane region" description="Helical" evidence="6">
    <location>
        <begin position="138"/>
        <end position="154"/>
    </location>
</feature>
<evidence type="ECO:0000256" key="3">
    <source>
        <dbReference type="ARBA" id="ARBA00022692"/>
    </source>
</evidence>
<dbReference type="PANTHER" id="PTHR23501:SF58">
    <property type="entry name" value="LOW AFFINITY HEME TRANSPORTER STR3"/>
    <property type="match status" value="1"/>
</dbReference>
<reference evidence="7 8" key="2">
    <citation type="submission" date="2019-11" db="EMBL/GenBank/DDBJ databases">
        <authorList>
            <person name="Lu H."/>
        </authorList>
    </citation>
    <scope>NUCLEOTIDE SEQUENCE [LARGE SCALE GENOMIC DNA]</scope>
    <source>
        <strain evidence="7 8">FIM1</strain>
    </source>
</reference>
<evidence type="ECO:0000256" key="2">
    <source>
        <dbReference type="ARBA" id="ARBA00008335"/>
    </source>
</evidence>
<feature type="transmembrane region" description="Helical" evidence="6">
    <location>
        <begin position="193"/>
        <end position="215"/>
    </location>
</feature>
<name>A0ABX6EP80_KLUMA</name>
<feature type="transmembrane region" description="Helical" evidence="6">
    <location>
        <begin position="160"/>
        <end position="181"/>
    </location>
</feature>
<sequence>MVSLKFRRDVKAKAEQNGQQLTEIEVSKGGEKVLNESSSIASKSEDNEEITKTRGVTRIEAVKKHMTGKFFWLFVVSINITSWVLALDSSTTSSYQPYATSSFDRHSMLSTLSIANSVIGAVCQPFIAKISDLTSRPVTYAVVLVMYIIGFVVTACSPTISAYVIGSVFITIGQNGLNLLNSIVIADMTDLKWRALFTSLLSVPYLVTTWVSGYITQDIIDSNWRWGYGMFAIITPVALTPAILLVSYLDREANKRGEIPVGTDPLAQSKQHIEEEGVKGFKAKLVLLKSALIEIDAFGLILLGFAFSLILLPCSLYPYAKEGWSNPSMIAMEVVGGILLICYAIFEIWIAPFPLLPKRVLMNRTFICCVIIDFIYEMAGYFPLLYFTSYTRVALNLSIQHWTYLSNITTMGLCFFGVFWGVLFRIFRRYKVFQVGGTGIKLIGMGLYVYSSQQNKGPTLAVIVISQIVTSFGDAANVMGTQVAAQAAVPHQDMAATISVLSLYSSIGAAIGSAITTSIWTSELPKALLKHIPDPKVAMSFFEDISLIAAEPWGSAYRLGAIEAYQEVLYKLFCMGVGVSSIMLITAMLQTNYYLGDQQNCIEGKQVEDYKYNPDGSKKTLLDRVTDFWNKPMY</sequence>
<accession>A0ABX6EP80</accession>
<dbReference type="SUPFAM" id="SSF103473">
    <property type="entry name" value="MFS general substrate transporter"/>
    <property type="match status" value="1"/>
</dbReference>
<dbReference type="InterPro" id="IPR011701">
    <property type="entry name" value="MFS"/>
</dbReference>
<dbReference type="InterPro" id="IPR036259">
    <property type="entry name" value="MFS_trans_sf"/>
</dbReference>
<feature type="transmembrane region" description="Helical" evidence="6">
    <location>
        <begin position="297"/>
        <end position="318"/>
    </location>
</feature>
<feature type="transmembrane region" description="Helical" evidence="6">
    <location>
        <begin position="404"/>
        <end position="424"/>
    </location>
</feature>
<evidence type="ECO:0000313" key="8">
    <source>
        <dbReference type="Proteomes" id="UP000422736"/>
    </source>
</evidence>
<feature type="transmembrane region" description="Helical" evidence="6">
    <location>
        <begin position="365"/>
        <end position="384"/>
    </location>
</feature>
<evidence type="ECO:0000256" key="6">
    <source>
        <dbReference type="SAM" id="Phobius"/>
    </source>
</evidence>